<feature type="region of interest" description="Disordered" evidence="1">
    <location>
        <begin position="42"/>
        <end position="70"/>
    </location>
</feature>
<dbReference type="RNAct" id="Q3T9I3">
    <property type="molecule type" value="protein"/>
</dbReference>
<dbReference type="AlphaFoldDB" id="Q3T9I3"/>
<proteinExistence type="evidence at transcript level"/>
<evidence type="ECO:0000313" key="2">
    <source>
        <dbReference type="EMBL" id="BAE43037.1"/>
    </source>
</evidence>
<organism evidence="2">
    <name type="scientific">Mus musculus</name>
    <name type="common">Mouse</name>
    <dbReference type="NCBI Taxonomy" id="10090"/>
    <lineage>
        <taxon>Eukaryota</taxon>
        <taxon>Metazoa</taxon>
        <taxon>Chordata</taxon>
        <taxon>Craniata</taxon>
        <taxon>Vertebrata</taxon>
        <taxon>Euteleostomi</taxon>
        <taxon>Mammalia</taxon>
        <taxon>Eutheria</taxon>
        <taxon>Euarchontoglires</taxon>
        <taxon>Glires</taxon>
        <taxon>Rodentia</taxon>
        <taxon>Myomorpha</taxon>
        <taxon>Muroidea</taxon>
        <taxon>Muridae</taxon>
        <taxon>Murinae</taxon>
        <taxon>Mus</taxon>
        <taxon>Mus</taxon>
    </lineage>
</organism>
<gene>
    <name evidence="3" type="primary">Gm1968</name>
</gene>
<evidence type="ECO:0000313" key="3">
    <source>
        <dbReference type="MGI" id="MGI:3584525"/>
    </source>
</evidence>
<reference evidence="2" key="8">
    <citation type="journal article" date="2005" name="Science">
        <title>Antisense Transcription in the Mammalian Transcriptome.</title>
        <authorList>
            <consortium name="RIKEN Genome Exploration Research Group and Genome Science Group (Genome Network Project Core Group) and the FANTOM Consortium"/>
        </authorList>
    </citation>
    <scope>NUCLEOTIDE SEQUENCE</scope>
    <source>
        <strain evidence="2">NOD</strain>
        <tissue evidence="2">Activated spleen</tissue>
    </source>
</reference>
<feature type="compositionally biased region" description="Polar residues" evidence="1">
    <location>
        <begin position="42"/>
        <end position="56"/>
    </location>
</feature>
<dbReference type="HOGENOM" id="CLU_2108213_0_0_1"/>
<reference evidence="2" key="1">
    <citation type="journal article" date="1999" name="Methods Enzymol.">
        <title>High-efficiency full-length cDNA cloning.</title>
        <authorList>
            <person name="Carninci P."/>
            <person name="Hayashizaki Y."/>
        </authorList>
    </citation>
    <scope>NUCLEOTIDE SEQUENCE</scope>
    <source>
        <strain evidence="2">NOD</strain>
        <tissue evidence="2">Activated spleen</tissue>
    </source>
</reference>
<name>Q3T9I3_MOUSE</name>
<reference evidence="2" key="7">
    <citation type="journal article" date="2005" name="Science">
        <title>The Transcriptional Landscape of the Mammalian Genome.</title>
        <authorList>
            <consortium name="The FANTOM Consortium"/>
            <consortium name="Riken Genome Exploration Research Group and Genome Science Group (Genome Network Project Core Group)"/>
        </authorList>
    </citation>
    <scope>NUCLEOTIDE SEQUENCE</scope>
    <source>
        <strain evidence="2">NOD</strain>
        <tissue evidence="2">Activated spleen</tissue>
    </source>
</reference>
<reference evidence="2" key="5">
    <citation type="journal article" date="2002" name="Nature">
        <title>Analysis of the mouse transcriptome based on functional annotation of 60,770 full-length cDNAs.</title>
        <authorList>
            <consortium name="The FANTOM Consortium and the RIKEN Genome Exploration Research Group Phase I and II Team"/>
        </authorList>
    </citation>
    <scope>NUCLEOTIDE SEQUENCE</scope>
    <source>
        <strain evidence="2">NOD</strain>
        <tissue evidence="2">Activated spleen</tissue>
    </source>
</reference>
<reference evidence="2" key="4">
    <citation type="journal article" date="2001" name="Nature">
        <title>Functional annotation of a full-length mouse cDNA collection.</title>
        <authorList>
            <consortium name="The RIKEN Genome Exploration Research Group Phase II Team and the FANTOM Consortium"/>
        </authorList>
    </citation>
    <scope>NUCLEOTIDE SEQUENCE</scope>
    <source>
        <strain evidence="2">NOD</strain>
        <tissue evidence="2">Activated spleen</tissue>
    </source>
</reference>
<reference evidence="2" key="3">
    <citation type="journal article" date="2000" name="Genome Res.">
        <title>RIKEN integrated sequence analysis (RISA) system--384-format sequencing pipeline with 384 multicapillary sequencer.</title>
        <authorList>
            <person name="Shibata K."/>
            <person name="Itoh M."/>
            <person name="Aizawa K."/>
            <person name="Nagaoka S."/>
            <person name="Sasaki N."/>
            <person name="Carninci P."/>
            <person name="Konno H."/>
            <person name="Akiyama J."/>
            <person name="Nishi K."/>
            <person name="Kitsunai T."/>
            <person name="Tashiro H."/>
            <person name="Itoh M."/>
            <person name="Sumi N."/>
            <person name="Ishii Y."/>
            <person name="Nakamura S."/>
            <person name="Hazama M."/>
            <person name="Nishine T."/>
            <person name="Harada A."/>
            <person name="Yamamoto R."/>
            <person name="Matsumoto H."/>
            <person name="Sakaguchi S."/>
            <person name="Ikegami T."/>
            <person name="Kashiwagi K."/>
            <person name="Fujiwake S."/>
            <person name="Inoue K."/>
            <person name="Togawa Y."/>
            <person name="Izawa M."/>
            <person name="Ohara E."/>
            <person name="Watahiki M."/>
            <person name="Yoneda Y."/>
            <person name="Ishikawa T."/>
            <person name="Ozawa K."/>
            <person name="Tanaka T."/>
            <person name="Matsuura S."/>
            <person name="Kawai J."/>
            <person name="Okazaki Y."/>
            <person name="Muramatsu M."/>
            <person name="Inoue Y."/>
            <person name="Kira A."/>
            <person name="Hayashizaki Y."/>
        </authorList>
    </citation>
    <scope>NUCLEOTIDE SEQUENCE</scope>
    <source>
        <strain evidence="2">NOD</strain>
        <tissue evidence="2">Activated spleen</tissue>
    </source>
</reference>
<sequence length="115" mass="12656">MTCKTFLSFFRPIWFLMGKQFDQLVAALRNKGPCTQFPATLSWSSESPITPTSGEPNASDLRGHPHSQGHTHSDVLAAWKPVFCLRPSDEDVKLSPLPAPCLPGCCHVCALMIMD</sequence>
<accession>Q3T9I3</accession>
<reference evidence="2" key="6">
    <citation type="submission" date="2004-04" db="EMBL/GenBank/DDBJ databases">
        <authorList>
            <person name="Arakawa T."/>
            <person name="Carninci P."/>
            <person name="Fukuda S."/>
            <person name="Hashizume W."/>
            <person name="Hayashida K."/>
            <person name="Hori F."/>
            <person name="Iida J."/>
            <person name="Imamura K."/>
            <person name="Imotani K."/>
            <person name="Itoh M."/>
            <person name="Kanagawa S."/>
            <person name="Kawai J."/>
            <person name="Kojima M."/>
            <person name="Konno H."/>
            <person name="Murata M."/>
            <person name="Nakamura M."/>
            <person name="Ninomiya N."/>
            <person name="Nishiyori H."/>
            <person name="Nomura K."/>
            <person name="Ohno M."/>
            <person name="Sakazume N."/>
            <person name="Sano H."/>
            <person name="Sasaki D."/>
            <person name="Shibata K."/>
            <person name="Shiraki T."/>
            <person name="Tagami M."/>
            <person name="Tagami Y."/>
            <person name="Waki K."/>
            <person name="Watahiki A."/>
            <person name="Muramatsu M."/>
            <person name="Hayashizaki Y."/>
        </authorList>
    </citation>
    <scope>NUCLEOTIDE SEQUENCE</scope>
    <source>
        <strain evidence="2">NOD</strain>
        <tissue evidence="2">Activated spleen</tissue>
    </source>
</reference>
<dbReference type="EMBL" id="AK172503">
    <property type="protein sequence ID" value="BAE43037.1"/>
    <property type="molecule type" value="mRNA"/>
</dbReference>
<protein>
    <submittedName>
        <fullName evidence="2">Uncharacterized protein</fullName>
    </submittedName>
</protein>
<dbReference type="MGI" id="MGI:3584525">
    <property type="gene designation" value="Gm1968"/>
</dbReference>
<evidence type="ECO:0000256" key="1">
    <source>
        <dbReference type="SAM" id="MobiDB-lite"/>
    </source>
</evidence>
<dbReference type="AGR" id="MGI:3584525"/>
<reference evidence="2" key="2">
    <citation type="journal article" date="2000" name="Genome Res.">
        <title>Normalization and subtraction of cap-trapper-selected cDNAs to prepare full-length cDNA libraries for rapid discovery of new genes.</title>
        <authorList>
            <person name="Carninci P."/>
            <person name="Shibata Y."/>
            <person name="Hayatsu N."/>
            <person name="Sugahara Y."/>
            <person name="Shibata K."/>
            <person name="Itoh M."/>
            <person name="Konno H."/>
            <person name="Okazaki Y."/>
            <person name="Muramatsu M."/>
            <person name="Hayashizaki Y."/>
        </authorList>
    </citation>
    <scope>NUCLEOTIDE SEQUENCE</scope>
    <source>
        <strain evidence="2">NOD</strain>
        <tissue evidence="2">Activated spleen</tissue>
    </source>
</reference>